<reference evidence="2 3" key="1">
    <citation type="submission" date="2021-01" db="EMBL/GenBank/DDBJ databases">
        <title>Whole genome shotgun sequence of Catellatospora coxensis NBRC 107359.</title>
        <authorList>
            <person name="Komaki H."/>
            <person name="Tamura T."/>
        </authorList>
    </citation>
    <scope>NUCLEOTIDE SEQUENCE [LARGE SCALE GENOMIC DNA]</scope>
    <source>
        <strain evidence="2 3">NBRC 107359</strain>
    </source>
</reference>
<protein>
    <recommendedName>
        <fullName evidence="4">Acyl carrier protein</fullName>
    </recommendedName>
</protein>
<keyword evidence="3" id="KW-1185">Reference proteome</keyword>
<evidence type="ECO:0000313" key="3">
    <source>
        <dbReference type="Proteomes" id="UP000630887"/>
    </source>
</evidence>
<dbReference type="AlphaFoldDB" id="A0A8J3P922"/>
<evidence type="ECO:0000256" key="1">
    <source>
        <dbReference type="SAM" id="MobiDB-lite"/>
    </source>
</evidence>
<feature type="compositionally biased region" description="Basic and acidic residues" evidence="1">
    <location>
        <begin position="15"/>
        <end position="27"/>
    </location>
</feature>
<sequence length="98" mass="10854">MDDRPAAAGSLGVPRQRDGEPESPNRDEVVTMLASYGERSPEQVRERIDSLELAWLVHQVEQRHGRMLDLDDDVLMRMTTVTGAVEVLAEVLAEPAGD</sequence>
<evidence type="ECO:0008006" key="4">
    <source>
        <dbReference type="Google" id="ProtNLM"/>
    </source>
</evidence>
<comment type="caution">
    <text evidence="2">The sequence shown here is derived from an EMBL/GenBank/DDBJ whole genome shotgun (WGS) entry which is preliminary data.</text>
</comment>
<evidence type="ECO:0000313" key="2">
    <source>
        <dbReference type="EMBL" id="GIG07938.1"/>
    </source>
</evidence>
<dbReference type="EMBL" id="BONI01000040">
    <property type="protein sequence ID" value="GIG07938.1"/>
    <property type="molecule type" value="Genomic_DNA"/>
</dbReference>
<proteinExistence type="predicted"/>
<dbReference type="SUPFAM" id="SSF47336">
    <property type="entry name" value="ACP-like"/>
    <property type="match status" value="1"/>
</dbReference>
<dbReference type="RefSeq" id="WP_373314303.1">
    <property type="nucleotide sequence ID" value="NZ_BAAALC010000026.1"/>
</dbReference>
<feature type="region of interest" description="Disordered" evidence="1">
    <location>
        <begin position="1"/>
        <end position="27"/>
    </location>
</feature>
<organism evidence="2 3">
    <name type="scientific">Catellatospora coxensis</name>
    <dbReference type="NCBI Taxonomy" id="310354"/>
    <lineage>
        <taxon>Bacteria</taxon>
        <taxon>Bacillati</taxon>
        <taxon>Actinomycetota</taxon>
        <taxon>Actinomycetes</taxon>
        <taxon>Micromonosporales</taxon>
        <taxon>Micromonosporaceae</taxon>
        <taxon>Catellatospora</taxon>
    </lineage>
</organism>
<dbReference type="Proteomes" id="UP000630887">
    <property type="component" value="Unassembled WGS sequence"/>
</dbReference>
<accession>A0A8J3P922</accession>
<name>A0A8J3P922_9ACTN</name>
<dbReference type="InterPro" id="IPR036736">
    <property type="entry name" value="ACP-like_sf"/>
</dbReference>
<gene>
    <name evidence="2" type="ORF">Cco03nite_46380</name>
</gene>